<dbReference type="PRINTS" id="PR01415">
    <property type="entry name" value="ANKYRIN"/>
</dbReference>
<organism evidence="5 6">
    <name type="scientific">Marchantia polymorpha</name>
    <name type="common">Common liverwort</name>
    <name type="synonym">Marchantia aquatica</name>
    <dbReference type="NCBI Taxonomy" id="3197"/>
    <lineage>
        <taxon>Eukaryota</taxon>
        <taxon>Viridiplantae</taxon>
        <taxon>Streptophyta</taxon>
        <taxon>Embryophyta</taxon>
        <taxon>Marchantiophyta</taxon>
        <taxon>Marchantiopsida</taxon>
        <taxon>Marchantiidae</taxon>
        <taxon>Marchantiales</taxon>
        <taxon>Marchantiaceae</taxon>
        <taxon>Marchantia</taxon>
    </lineage>
</organism>
<dbReference type="Gramene" id="Mp5g03330.1">
    <property type="protein sequence ID" value="Mp5g03330.1.cds"/>
    <property type="gene ID" value="Mp5g03330"/>
</dbReference>
<feature type="region of interest" description="Disordered" evidence="4">
    <location>
        <begin position="272"/>
        <end position="352"/>
    </location>
</feature>
<feature type="repeat" description="ANK" evidence="3">
    <location>
        <begin position="99"/>
        <end position="131"/>
    </location>
</feature>
<dbReference type="AlphaFoldDB" id="A0A2R6W7U3"/>
<evidence type="ECO:0000256" key="4">
    <source>
        <dbReference type="SAM" id="MobiDB-lite"/>
    </source>
</evidence>
<dbReference type="PROSITE" id="PS50297">
    <property type="entry name" value="ANK_REP_REGION"/>
    <property type="match status" value="3"/>
</dbReference>
<dbReference type="Pfam" id="PF12796">
    <property type="entry name" value="Ank_2"/>
    <property type="match status" value="2"/>
</dbReference>
<feature type="compositionally biased region" description="Low complexity" evidence="4">
    <location>
        <begin position="332"/>
        <end position="344"/>
    </location>
</feature>
<gene>
    <name evidence="5" type="ORF">MARPO_0133s0054</name>
</gene>
<keyword evidence="1" id="KW-0677">Repeat</keyword>
<dbReference type="SMART" id="SM00248">
    <property type="entry name" value="ANK"/>
    <property type="match status" value="4"/>
</dbReference>
<sequence length="503" mass="54915">MREMSEVGSSVGGGGEQAVDSSSSSSEGEGEYATELHFAVKENDVTTIRKLIERGAKVNSPDRFGRSPLHWAIVYGHQEATKALILNTSKRALDSTDSCGCTALHYAALGGRTEIGRILIDRGAQVNCADSRQRTPLHFAAQHPQPTMVEMLISRGADKRCRDFREYLPCDVALEWASFSSLACLRPDAPKKDPKLKVHPVEIVDCPDARAAAVDVVQRKGPSLDKLLESWKSAETEARRKKEAESQVAARSFADLQQRLQEWRAAELDARQAHRADSSRPSFVDDWGNDAFSSSPSPASSSALPSSSSHPASSSSPFHDQTTAMSQDSCSDESPSYASSSRSSGQGDATSLAGVPDWLMAADCRSSSSNSNSSSSGRKGLKEALLWCTEWEVEHPHPRRASQSEQLSHDDDAQNQSPPKSPRERKGKAKAFSEEEPVWVQQLEEAERNVCAFSTFITSCIMKEMFADDGMVADLPQLQSKTASISDLEGLQRKFTKLAVDCW</sequence>
<dbReference type="SUPFAM" id="SSF48403">
    <property type="entry name" value="Ankyrin repeat"/>
    <property type="match status" value="1"/>
</dbReference>
<keyword evidence="6" id="KW-1185">Reference proteome</keyword>
<dbReference type="InterPro" id="IPR036770">
    <property type="entry name" value="Ankyrin_rpt-contain_sf"/>
</dbReference>
<dbReference type="Proteomes" id="UP000244005">
    <property type="component" value="Unassembled WGS sequence"/>
</dbReference>
<dbReference type="GO" id="GO:0000976">
    <property type="term" value="F:transcription cis-regulatory region binding"/>
    <property type="evidence" value="ECO:0000318"/>
    <property type="project" value="GO_Central"/>
</dbReference>
<feature type="region of interest" description="Disordered" evidence="4">
    <location>
        <begin position="1"/>
        <end position="32"/>
    </location>
</feature>
<evidence type="ECO:0000256" key="2">
    <source>
        <dbReference type="ARBA" id="ARBA00023043"/>
    </source>
</evidence>
<evidence type="ECO:0000256" key="1">
    <source>
        <dbReference type="ARBA" id="ARBA00022737"/>
    </source>
</evidence>
<evidence type="ECO:0000313" key="6">
    <source>
        <dbReference type="Proteomes" id="UP000244005"/>
    </source>
</evidence>
<reference evidence="6" key="1">
    <citation type="journal article" date="2017" name="Cell">
        <title>Insights into land plant evolution garnered from the Marchantia polymorpha genome.</title>
        <authorList>
            <person name="Bowman J.L."/>
            <person name="Kohchi T."/>
            <person name="Yamato K.T."/>
            <person name="Jenkins J."/>
            <person name="Shu S."/>
            <person name="Ishizaki K."/>
            <person name="Yamaoka S."/>
            <person name="Nishihama R."/>
            <person name="Nakamura Y."/>
            <person name="Berger F."/>
            <person name="Adam C."/>
            <person name="Aki S.S."/>
            <person name="Althoff F."/>
            <person name="Araki T."/>
            <person name="Arteaga-Vazquez M.A."/>
            <person name="Balasubrmanian S."/>
            <person name="Barry K."/>
            <person name="Bauer D."/>
            <person name="Boehm C.R."/>
            <person name="Briginshaw L."/>
            <person name="Caballero-Perez J."/>
            <person name="Catarino B."/>
            <person name="Chen F."/>
            <person name="Chiyoda S."/>
            <person name="Chovatia M."/>
            <person name="Davies K.M."/>
            <person name="Delmans M."/>
            <person name="Demura T."/>
            <person name="Dierschke T."/>
            <person name="Dolan L."/>
            <person name="Dorantes-Acosta A.E."/>
            <person name="Eklund D.M."/>
            <person name="Florent S.N."/>
            <person name="Flores-Sandoval E."/>
            <person name="Fujiyama A."/>
            <person name="Fukuzawa H."/>
            <person name="Galik B."/>
            <person name="Grimanelli D."/>
            <person name="Grimwood J."/>
            <person name="Grossniklaus U."/>
            <person name="Hamada T."/>
            <person name="Haseloff J."/>
            <person name="Hetherington A.J."/>
            <person name="Higo A."/>
            <person name="Hirakawa Y."/>
            <person name="Hundley H.N."/>
            <person name="Ikeda Y."/>
            <person name="Inoue K."/>
            <person name="Inoue S.I."/>
            <person name="Ishida S."/>
            <person name="Jia Q."/>
            <person name="Kakita M."/>
            <person name="Kanazawa T."/>
            <person name="Kawai Y."/>
            <person name="Kawashima T."/>
            <person name="Kennedy M."/>
            <person name="Kinose K."/>
            <person name="Kinoshita T."/>
            <person name="Kohara Y."/>
            <person name="Koide E."/>
            <person name="Komatsu K."/>
            <person name="Kopischke S."/>
            <person name="Kubo M."/>
            <person name="Kyozuka J."/>
            <person name="Lagercrantz U."/>
            <person name="Lin S.S."/>
            <person name="Lindquist E."/>
            <person name="Lipzen A.M."/>
            <person name="Lu C.W."/>
            <person name="De Luna E."/>
            <person name="Martienssen R.A."/>
            <person name="Minamino N."/>
            <person name="Mizutani M."/>
            <person name="Mizutani M."/>
            <person name="Mochizuki N."/>
            <person name="Monte I."/>
            <person name="Mosher R."/>
            <person name="Nagasaki H."/>
            <person name="Nakagami H."/>
            <person name="Naramoto S."/>
            <person name="Nishitani K."/>
            <person name="Ohtani M."/>
            <person name="Okamoto T."/>
            <person name="Okumura M."/>
            <person name="Phillips J."/>
            <person name="Pollak B."/>
            <person name="Reinders A."/>
            <person name="Rovekamp M."/>
            <person name="Sano R."/>
            <person name="Sawa S."/>
            <person name="Schmid M.W."/>
            <person name="Shirakawa M."/>
            <person name="Solano R."/>
            <person name="Spunde A."/>
            <person name="Suetsugu N."/>
            <person name="Sugano S."/>
            <person name="Sugiyama A."/>
            <person name="Sun R."/>
            <person name="Suzuki Y."/>
            <person name="Takenaka M."/>
            <person name="Takezawa D."/>
            <person name="Tomogane H."/>
            <person name="Tsuzuki M."/>
            <person name="Ueda T."/>
            <person name="Umeda M."/>
            <person name="Ward J.M."/>
            <person name="Watanabe Y."/>
            <person name="Yazaki K."/>
            <person name="Yokoyama R."/>
            <person name="Yoshitake Y."/>
            <person name="Yotsui I."/>
            <person name="Zachgo S."/>
            <person name="Schmutz J."/>
        </authorList>
    </citation>
    <scope>NUCLEOTIDE SEQUENCE [LARGE SCALE GENOMIC DNA]</scope>
    <source>
        <strain evidence="6">Tak-1</strain>
    </source>
</reference>
<dbReference type="GO" id="GO:0005634">
    <property type="term" value="C:nucleus"/>
    <property type="evidence" value="ECO:0000318"/>
    <property type="project" value="GO_Central"/>
</dbReference>
<feature type="repeat" description="ANK" evidence="3">
    <location>
        <begin position="31"/>
        <end position="63"/>
    </location>
</feature>
<dbReference type="PANTHER" id="PTHR24171">
    <property type="entry name" value="ANKYRIN REPEAT DOMAIN-CONTAINING PROTEIN 39-RELATED"/>
    <property type="match status" value="1"/>
</dbReference>
<feature type="region of interest" description="Disordered" evidence="4">
    <location>
        <begin position="396"/>
        <end position="434"/>
    </location>
</feature>
<name>A0A2R6W7U3_MARPO</name>
<dbReference type="EMBL" id="KZ772805">
    <property type="protein sequence ID" value="PTQ29916.1"/>
    <property type="molecule type" value="Genomic_DNA"/>
</dbReference>
<protein>
    <submittedName>
        <fullName evidence="5">Uncharacterized protein</fullName>
    </submittedName>
</protein>
<evidence type="ECO:0000313" key="5">
    <source>
        <dbReference type="EMBL" id="PTQ29916.1"/>
    </source>
</evidence>
<dbReference type="PROSITE" id="PS50088">
    <property type="entry name" value="ANK_REPEAT"/>
    <property type="match status" value="3"/>
</dbReference>
<evidence type="ECO:0000256" key="3">
    <source>
        <dbReference type="PROSITE-ProRule" id="PRU00023"/>
    </source>
</evidence>
<dbReference type="InterPro" id="IPR002110">
    <property type="entry name" value="Ankyrin_rpt"/>
</dbReference>
<accession>A0A2R6W7U3</accession>
<feature type="compositionally biased region" description="Low complexity" evidence="4">
    <location>
        <begin position="293"/>
        <end position="317"/>
    </location>
</feature>
<keyword evidence="2 3" id="KW-0040">ANK repeat</keyword>
<feature type="repeat" description="ANK" evidence="3">
    <location>
        <begin position="132"/>
        <end position="164"/>
    </location>
</feature>
<dbReference type="GO" id="GO:0045944">
    <property type="term" value="P:positive regulation of transcription by RNA polymerase II"/>
    <property type="evidence" value="ECO:0000318"/>
    <property type="project" value="GO_Central"/>
</dbReference>
<feature type="compositionally biased region" description="Polar residues" evidence="4">
    <location>
        <begin position="318"/>
        <end position="328"/>
    </location>
</feature>
<proteinExistence type="predicted"/>
<dbReference type="Gene3D" id="1.25.40.20">
    <property type="entry name" value="Ankyrin repeat-containing domain"/>
    <property type="match status" value="1"/>
</dbReference>
<dbReference type="OrthoDB" id="1930001at2759"/>